<feature type="transmembrane region" description="Helical" evidence="2">
    <location>
        <begin position="121"/>
        <end position="139"/>
    </location>
</feature>
<keyword evidence="2" id="KW-1133">Transmembrane helix</keyword>
<keyword evidence="2" id="KW-0472">Membrane</keyword>
<evidence type="ECO:0000313" key="3">
    <source>
        <dbReference type="EMBL" id="MED6186263.1"/>
    </source>
</evidence>
<dbReference type="Proteomes" id="UP001341840">
    <property type="component" value="Unassembled WGS sequence"/>
</dbReference>
<keyword evidence="2" id="KW-0812">Transmembrane</keyword>
<evidence type="ECO:0000256" key="1">
    <source>
        <dbReference type="SAM" id="MobiDB-lite"/>
    </source>
</evidence>
<organism evidence="3 4">
    <name type="scientific">Stylosanthes scabra</name>
    <dbReference type="NCBI Taxonomy" id="79078"/>
    <lineage>
        <taxon>Eukaryota</taxon>
        <taxon>Viridiplantae</taxon>
        <taxon>Streptophyta</taxon>
        <taxon>Embryophyta</taxon>
        <taxon>Tracheophyta</taxon>
        <taxon>Spermatophyta</taxon>
        <taxon>Magnoliopsida</taxon>
        <taxon>eudicotyledons</taxon>
        <taxon>Gunneridae</taxon>
        <taxon>Pentapetalae</taxon>
        <taxon>rosids</taxon>
        <taxon>fabids</taxon>
        <taxon>Fabales</taxon>
        <taxon>Fabaceae</taxon>
        <taxon>Papilionoideae</taxon>
        <taxon>50 kb inversion clade</taxon>
        <taxon>dalbergioids sensu lato</taxon>
        <taxon>Dalbergieae</taxon>
        <taxon>Pterocarpus clade</taxon>
        <taxon>Stylosanthes</taxon>
    </lineage>
</organism>
<name>A0ABU6WPW7_9FABA</name>
<comment type="caution">
    <text evidence="3">The sequence shown here is derived from an EMBL/GenBank/DDBJ whole genome shotgun (WGS) entry which is preliminary data.</text>
</comment>
<accession>A0ABU6WPW7</accession>
<feature type="region of interest" description="Disordered" evidence="1">
    <location>
        <begin position="1"/>
        <end position="34"/>
    </location>
</feature>
<evidence type="ECO:0000256" key="2">
    <source>
        <dbReference type="SAM" id="Phobius"/>
    </source>
</evidence>
<feature type="transmembrane region" description="Helical" evidence="2">
    <location>
        <begin position="55"/>
        <end position="75"/>
    </location>
</feature>
<proteinExistence type="predicted"/>
<gene>
    <name evidence="3" type="ORF">PIB30_065142</name>
</gene>
<reference evidence="3 4" key="1">
    <citation type="journal article" date="2023" name="Plants (Basel)">
        <title>Bridging the Gap: Combining Genomics and Transcriptomics Approaches to Understand Stylosanthes scabra, an Orphan Legume from the Brazilian Caatinga.</title>
        <authorList>
            <person name="Ferreira-Neto J.R.C."/>
            <person name="da Silva M.D."/>
            <person name="Binneck E."/>
            <person name="de Melo N.F."/>
            <person name="da Silva R.H."/>
            <person name="de Melo A.L.T.M."/>
            <person name="Pandolfi V."/>
            <person name="Bustamante F.O."/>
            <person name="Brasileiro-Vidal A.C."/>
            <person name="Benko-Iseppon A.M."/>
        </authorList>
    </citation>
    <scope>NUCLEOTIDE SEQUENCE [LARGE SCALE GENOMIC DNA]</scope>
    <source>
        <tissue evidence="3">Leaves</tissue>
    </source>
</reference>
<feature type="compositionally biased region" description="Gly residues" evidence="1">
    <location>
        <begin position="19"/>
        <end position="28"/>
    </location>
</feature>
<evidence type="ECO:0008006" key="5">
    <source>
        <dbReference type="Google" id="ProtNLM"/>
    </source>
</evidence>
<protein>
    <recommendedName>
        <fullName evidence="5">Transmembrane protein</fullName>
    </recommendedName>
</protein>
<evidence type="ECO:0000313" key="4">
    <source>
        <dbReference type="Proteomes" id="UP001341840"/>
    </source>
</evidence>
<keyword evidence="4" id="KW-1185">Reference proteome</keyword>
<sequence>MEFIDKDTVPNSRRLGGATSSGGDGLNGGEDDFVNSVMNDGEGNSAMTKLNGDGTFILVVLSPSTFSLVAMWFCTSTTATRKLLLPRALPQFPVSLLRSLSLSPFWFSLSPFFPATAATTLSFFAGAVVFLLPPFYFFLY</sequence>
<dbReference type="EMBL" id="JASCZI010181888">
    <property type="protein sequence ID" value="MED6186263.1"/>
    <property type="molecule type" value="Genomic_DNA"/>
</dbReference>